<dbReference type="CDD" id="cd00077">
    <property type="entry name" value="HDc"/>
    <property type="match status" value="1"/>
</dbReference>
<reference evidence="2" key="1">
    <citation type="submission" date="2018-08" db="EMBL/GenBank/DDBJ databases">
        <title>A genome reference for cultivated species of the human gut microbiota.</title>
        <authorList>
            <person name="Zou Y."/>
            <person name="Xue W."/>
            <person name="Luo G."/>
        </authorList>
    </citation>
    <scope>NUCLEOTIDE SEQUENCE [LARGE SCALE GENOMIC DNA]</scope>
    <source>
        <strain evidence="2">TF05-5AC</strain>
    </source>
</reference>
<evidence type="ECO:0000313" key="3">
    <source>
        <dbReference type="Proteomes" id="UP000260812"/>
    </source>
</evidence>
<feature type="domain" description="HD" evidence="1">
    <location>
        <begin position="21"/>
        <end position="114"/>
    </location>
</feature>
<dbReference type="InterPro" id="IPR006674">
    <property type="entry name" value="HD_domain"/>
</dbReference>
<dbReference type="Proteomes" id="UP000260812">
    <property type="component" value="Unassembled WGS sequence"/>
</dbReference>
<organism evidence="2 3">
    <name type="scientific">Eisenbergiella massiliensis</name>
    <dbReference type="NCBI Taxonomy" id="1720294"/>
    <lineage>
        <taxon>Bacteria</taxon>
        <taxon>Bacillati</taxon>
        <taxon>Bacillota</taxon>
        <taxon>Clostridia</taxon>
        <taxon>Lachnospirales</taxon>
        <taxon>Lachnospiraceae</taxon>
        <taxon>Eisenbergiella</taxon>
    </lineage>
</organism>
<evidence type="ECO:0000313" key="2">
    <source>
        <dbReference type="EMBL" id="RGE55534.1"/>
    </source>
</evidence>
<dbReference type="InterPro" id="IPR003607">
    <property type="entry name" value="HD/PDEase_dom"/>
</dbReference>
<dbReference type="Gene3D" id="1.10.3210.10">
    <property type="entry name" value="Hypothetical protein af1432"/>
    <property type="match status" value="1"/>
</dbReference>
<name>A0A3E3HUN3_9FIRM</name>
<comment type="caution">
    <text evidence="2">The sequence shown here is derived from an EMBL/GenBank/DDBJ whole genome shotgun (WGS) entry which is preliminary data.</text>
</comment>
<sequence>MDKKALLIKTMISYYANDPCRIQHFIKVHDFAGVIGKLEKLGDEKQNILEIAAIVHDIGIKVSEEKYGDADGKHQELEGPVIARAMLETLDFEDSVIDRVCYLIAHHHTYTDINGLDYQILVEADFLVNLYEGNESRETAGQVLRRIFRTESGRQICADMFGLSLDPEATRE</sequence>
<protein>
    <submittedName>
        <fullName evidence="2">HD domain-containing protein</fullName>
    </submittedName>
</protein>
<dbReference type="GeneID" id="97990751"/>
<accession>A0A3E3HUN3</accession>
<dbReference type="EMBL" id="QVLV01000044">
    <property type="protein sequence ID" value="RGE55534.1"/>
    <property type="molecule type" value="Genomic_DNA"/>
</dbReference>
<proteinExistence type="predicted"/>
<dbReference type="Pfam" id="PF01966">
    <property type="entry name" value="HD"/>
    <property type="match status" value="1"/>
</dbReference>
<dbReference type="RefSeq" id="WP_117546047.1">
    <property type="nucleotide sequence ID" value="NZ_JBKUNB010000020.1"/>
</dbReference>
<dbReference type="SUPFAM" id="SSF109604">
    <property type="entry name" value="HD-domain/PDEase-like"/>
    <property type="match status" value="1"/>
</dbReference>
<evidence type="ECO:0000259" key="1">
    <source>
        <dbReference type="Pfam" id="PF01966"/>
    </source>
</evidence>
<keyword evidence="3" id="KW-1185">Reference proteome</keyword>
<gene>
    <name evidence="2" type="ORF">DXC51_28845</name>
</gene>
<dbReference type="AlphaFoldDB" id="A0A3E3HUN3"/>